<dbReference type="InterPro" id="IPR001031">
    <property type="entry name" value="Thioesterase"/>
</dbReference>
<dbReference type="PANTHER" id="PTHR11487:SF0">
    <property type="entry name" value="S-ACYL FATTY ACID SYNTHASE THIOESTERASE, MEDIUM CHAIN"/>
    <property type="match status" value="1"/>
</dbReference>
<dbReference type="Pfam" id="PF00975">
    <property type="entry name" value="Thioesterase"/>
    <property type="match status" value="1"/>
</dbReference>
<dbReference type="InterPro" id="IPR029058">
    <property type="entry name" value="AB_hydrolase_fold"/>
</dbReference>
<dbReference type="Gene3D" id="3.40.50.1820">
    <property type="entry name" value="alpha/beta hydrolase"/>
    <property type="match status" value="1"/>
</dbReference>
<dbReference type="OrthoDB" id="8480037at2"/>
<dbReference type="InterPro" id="IPR012223">
    <property type="entry name" value="TEII"/>
</dbReference>
<name>A0A371PYY9_STRIH</name>
<proteinExistence type="inferred from homology"/>
<evidence type="ECO:0000259" key="2">
    <source>
        <dbReference type="Pfam" id="PF00975"/>
    </source>
</evidence>
<keyword evidence="4" id="KW-1185">Reference proteome</keyword>
<feature type="domain" description="Thioesterase" evidence="2">
    <location>
        <begin position="6"/>
        <end position="228"/>
    </location>
</feature>
<reference evidence="3 4" key="1">
    <citation type="submission" date="2018-08" db="EMBL/GenBank/DDBJ databases">
        <title>Streptomyces NEAU-D10 sp. nov., a novel Actinomycete isolated from soil.</title>
        <authorList>
            <person name="Jin L."/>
        </authorList>
    </citation>
    <scope>NUCLEOTIDE SEQUENCE [LARGE SCALE GENOMIC DNA]</scope>
    <source>
        <strain evidence="3 4">NEAU-D10</strain>
    </source>
</reference>
<protein>
    <submittedName>
        <fullName evidence="3">Thioesterase</fullName>
    </submittedName>
</protein>
<evidence type="ECO:0000256" key="1">
    <source>
        <dbReference type="ARBA" id="ARBA00007169"/>
    </source>
</evidence>
<dbReference type="AlphaFoldDB" id="A0A371PYY9"/>
<comment type="similarity">
    <text evidence="1">Belongs to the thioesterase family.</text>
</comment>
<comment type="caution">
    <text evidence="3">The sequence shown here is derived from an EMBL/GenBank/DDBJ whole genome shotgun (WGS) entry which is preliminary data.</text>
</comment>
<gene>
    <name evidence="3" type="ORF">DY245_25465</name>
</gene>
<organism evidence="3 4">
    <name type="scientific">Streptomyces inhibens</name>
    <dbReference type="NCBI Taxonomy" id="2293571"/>
    <lineage>
        <taxon>Bacteria</taxon>
        <taxon>Bacillati</taxon>
        <taxon>Actinomycetota</taxon>
        <taxon>Actinomycetes</taxon>
        <taxon>Kitasatosporales</taxon>
        <taxon>Streptomycetaceae</taxon>
        <taxon>Streptomyces</taxon>
    </lineage>
</organism>
<accession>A0A371PYY9</accession>
<dbReference type="EMBL" id="QUAC01000205">
    <property type="protein sequence ID" value="REK87675.1"/>
    <property type="molecule type" value="Genomic_DNA"/>
</dbReference>
<dbReference type="RefSeq" id="WP_128509550.1">
    <property type="nucleotide sequence ID" value="NZ_QUAC01000205.1"/>
</dbReference>
<dbReference type="PANTHER" id="PTHR11487">
    <property type="entry name" value="THIOESTERASE"/>
    <property type="match status" value="1"/>
</dbReference>
<dbReference type="Proteomes" id="UP000262477">
    <property type="component" value="Unassembled WGS sequence"/>
</dbReference>
<dbReference type="SUPFAM" id="SSF53474">
    <property type="entry name" value="alpha/beta-Hydrolases"/>
    <property type="match status" value="1"/>
</dbReference>
<evidence type="ECO:0000313" key="3">
    <source>
        <dbReference type="EMBL" id="REK87675.1"/>
    </source>
</evidence>
<sequence length="244" mass="26076">MNSTLLLCFPHSGAGPSFFMPWKSLAPTGLDIAPVGLPGREKRFAEPPLNRVADVVEDVLPWVREQVAGYGGVALFGHSLGAVLAFEMAGRLAAETTIPLRGLFVSGSAGPASRHGLEATGLPDAEFLDHVERAVGYRHPAFDNPAMRGMLLPTLRADIEMHERYRPSAGSSLDIPITAIRGSDDQLIAAERLAEWRDCTTDDFHTACLPGGHMYLVDSPTALLGLIDGRLRDGSNPLGSPSGR</sequence>
<evidence type="ECO:0000313" key="4">
    <source>
        <dbReference type="Proteomes" id="UP000262477"/>
    </source>
</evidence>
<dbReference type="GO" id="GO:0008610">
    <property type="term" value="P:lipid biosynthetic process"/>
    <property type="evidence" value="ECO:0007669"/>
    <property type="project" value="TreeGrafter"/>
</dbReference>